<dbReference type="SUPFAM" id="SSF53649">
    <property type="entry name" value="Alkaline phosphatase-like"/>
    <property type="match status" value="1"/>
</dbReference>
<feature type="domain" description="Sulfatase N-terminal" evidence="6">
    <location>
        <begin position="30"/>
        <end position="350"/>
    </location>
</feature>
<organism evidence="7 8">
    <name type="scientific">Aporhodopirellula aestuarii</name>
    <dbReference type="NCBI Taxonomy" id="2950107"/>
    <lineage>
        <taxon>Bacteria</taxon>
        <taxon>Pseudomonadati</taxon>
        <taxon>Planctomycetota</taxon>
        <taxon>Planctomycetia</taxon>
        <taxon>Pirellulales</taxon>
        <taxon>Pirellulaceae</taxon>
        <taxon>Aporhodopirellula</taxon>
    </lineage>
</organism>
<dbReference type="Gene3D" id="3.40.720.10">
    <property type="entry name" value="Alkaline Phosphatase, subunit A"/>
    <property type="match status" value="1"/>
</dbReference>
<evidence type="ECO:0000313" key="7">
    <source>
        <dbReference type="EMBL" id="MCM2372645.1"/>
    </source>
</evidence>
<keyword evidence="3" id="KW-0378">Hydrolase</keyword>
<accession>A0ABT0U6W4</accession>
<dbReference type="PANTHER" id="PTHR42693:SF53">
    <property type="entry name" value="ENDO-4-O-SULFATASE"/>
    <property type="match status" value="1"/>
</dbReference>
<keyword evidence="5" id="KW-0732">Signal</keyword>
<dbReference type="Gene3D" id="3.30.1120.10">
    <property type="match status" value="1"/>
</dbReference>
<dbReference type="InterPro" id="IPR000917">
    <property type="entry name" value="Sulfatase_N"/>
</dbReference>
<dbReference type="EMBL" id="JAMQBK010000050">
    <property type="protein sequence ID" value="MCM2372645.1"/>
    <property type="molecule type" value="Genomic_DNA"/>
</dbReference>
<evidence type="ECO:0000259" key="6">
    <source>
        <dbReference type="Pfam" id="PF00884"/>
    </source>
</evidence>
<dbReference type="RefSeq" id="WP_250930280.1">
    <property type="nucleotide sequence ID" value="NZ_JAMQBK010000050.1"/>
</dbReference>
<dbReference type="PROSITE" id="PS00523">
    <property type="entry name" value="SULFATASE_1"/>
    <property type="match status" value="1"/>
</dbReference>
<proteinExistence type="inferred from homology"/>
<dbReference type="PANTHER" id="PTHR42693">
    <property type="entry name" value="ARYLSULFATASE FAMILY MEMBER"/>
    <property type="match status" value="1"/>
</dbReference>
<keyword evidence="8" id="KW-1185">Reference proteome</keyword>
<dbReference type="PROSITE" id="PS00149">
    <property type="entry name" value="SULFATASE_2"/>
    <property type="match status" value="1"/>
</dbReference>
<evidence type="ECO:0000256" key="5">
    <source>
        <dbReference type="SAM" id="SignalP"/>
    </source>
</evidence>
<dbReference type="Proteomes" id="UP001202961">
    <property type="component" value="Unassembled WGS sequence"/>
</dbReference>
<keyword evidence="4" id="KW-0106">Calcium</keyword>
<reference evidence="7 8" key="1">
    <citation type="journal article" date="2022" name="Syst. Appl. Microbiol.">
        <title>Rhodopirellula aestuarii sp. nov., a novel member of the genus Rhodopirellula isolated from brackish sediments collected in the Tagus River estuary, Portugal.</title>
        <authorList>
            <person name="Vitorino I.R."/>
            <person name="Klimek D."/>
            <person name="Calusinska M."/>
            <person name="Lobo-da-Cunha A."/>
            <person name="Vasconcelos V."/>
            <person name="Lage O.M."/>
        </authorList>
    </citation>
    <scope>NUCLEOTIDE SEQUENCE [LARGE SCALE GENOMIC DNA]</scope>
    <source>
        <strain evidence="7 8">ICT_H3.1</strain>
    </source>
</reference>
<dbReference type="InterPro" id="IPR024607">
    <property type="entry name" value="Sulfatase_CS"/>
</dbReference>
<dbReference type="InterPro" id="IPR050738">
    <property type="entry name" value="Sulfatase"/>
</dbReference>
<comment type="similarity">
    <text evidence="1">Belongs to the sulfatase family.</text>
</comment>
<evidence type="ECO:0000256" key="4">
    <source>
        <dbReference type="ARBA" id="ARBA00022837"/>
    </source>
</evidence>
<gene>
    <name evidence="7" type="ORF">NB063_18695</name>
</gene>
<dbReference type="InterPro" id="IPR017850">
    <property type="entry name" value="Alkaline_phosphatase_core_sf"/>
</dbReference>
<evidence type="ECO:0000256" key="1">
    <source>
        <dbReference type="ARBA" id="ARBA00008779"/>
    </source>
</evidence>
<comment type="caution">
    <text evidence="7">The sequence shown here is derived from an EMBL/GenBank/DDBJ whole genome shotgun (WGS) entry which is preliminary data.</text>
</comment>
<keyword evidence="2" id="KW-0479">Metal-binding</keyword>
<evidence type="ECO:0000256" key="2">
    <source>
        <dbReference type="ARBA" id="ARBA00022723"/>
    </source>
</evidence>
<sequence length="471" mass="52202">MTKALLETLILMVLFSATLPAESEGTPKSPNLIVIMVDDMGYADVGFNGCEDIPTPHIDSIAAGGVKFTSGYVAYAVCGPSRASFITGRYGQRFGFERNPQYQPSDPNMGVPIEETTIADALQEVGYHSGVIGKWHLGAHEVLHPLSRGFDEFYGHLGGGHRYLPEELTIQDSYEAKGESESYQTWILRNREPVQPTKYLTDEFSDEAVSFIDRNHAKPFFLYLAYNAPHLPLQATEKYLARFPDLEGKRKIYAAMVSAVDDGVGRVLESLRKNQIEDDTLVFFLSDNGGPETKNASDNGPLRGDKGSVYEGGHRVPFAAKWPARFPKGVVYDQPVISLDIFGTIAALSGAPTDPERPLDGVNLTPYVTGERSGRPHEATYMRKFDSGSFIVRSGDHKLVIPGRDEKAQLYNVTTDIGETTNLAYKDSDIRDQLKNKLDAWTDELIEPRFLGLIHTEAFQKKNQKANGKQK</sequence>
<feature type="signal peptide" evidence="5">
    <location>
        <begin position="1"/>
        <end position="23"/>
    </location>
</feature>
<evidence type="ECO:0000313" key="8">
    <source>
        <dbReference type="Proteomes" id="UP001202961"/>
    </source>
</evidence>
<dbReference type="Pfam" id="PF00884">
    <property type="entry name" value="Sulfatase"/>
    <property type="match status" value="1"/>
</dbReference>
<feature type="chain" id="PRO_5045484163" evidence="5">
    <location>
        <begin position="24"/>
        <end position="471"/>
    </location>
</feature>
<evidence type="ECO:0000256" key="3">
    <source>
        <dbReference type="ARBA" id="ARBA00022801"/>
    </source>
</evidence>
<name>A0ABT0U6W4_9BACT</name>
<protein>
    <submittedName>
        <fullName evidence="7">Sulfatase-like hydrolase/transferase</fullName>
    </submittedName>
</protein>